<dbReference type="InterPro" id="IPR053737">
    <property type="entry name" value="Type_II_TA_Toxin"/>
</dbReference>
<dbReference type="InterPro" id="IPR003812">
    <property type="entry name" value="Fido"/>
</dbReference>
<gene>
    <name evidence="2" type="ORF">ACFFHF_15970</name>
</gene>
<reference evidence="2 3" key="1">
    <citation type="submission" date="2024-09" db="EMBL/GenBank/DDBJ databases">
        <authorList>
            <person name="Sun Q."/>
            <person name="Mori K."/>
        </authorList>
    </citation>
    <scope>NUCLEOTIDE SEQUENCE [LARGE SCALE GENOMIC DNA]</scope>
    <source>
        <strain evidence="2 3">CGMCC 1.9126</strain>
    </source>
</reference>
<dbReference type="InterPro" id="IPR006440">
    <property type="entry name" value="Doc"/>
</dbReference>
<name>A0ABV6KXK6_9BACI</name>
<comment type="caution">
    <text evidence="2">The sequence shown here is derived from an EMBL/GenBank/DDBJ whole genome shotgun (WGS) entry which is preliminary data.</text>
</comment>
<dbReference type="RefSeq" id="WP_160548499.1">
    <property type="nucleotide sequence ID" value="NZ_JBHLUU010000109.1"/>
</dbReference>
<sequence>MNFEYLTYEDLLAIHDLALERYGGLAGYEKGCVEAKAAMPQEGFGDFEYYPRLFLKAAVYMYFITINHCFKDGNKRTGYLAASTFLNLNGYKITVSNEELFNRCIEIADKNSRPLLEDVEIWLEKHSEIYYYQDDLD</sequence>
<dbReference type="Proteomes" id="UP001589738">
    <property type="component" value="Unassembled WGS sequence"/>
</dbReference>
<evidence type="ECO:0000259" key="1">
    <source>
        <dbReference type="PROSITE" id="PS51459"/>
    </source>
</evidence>
<dbReference type="Gene3D" id="1.20.120.1870">
    <property type="entry name" value="Fic/DOC protein, Fido domain"/>
    <property type="match status" value="1"/>
</dbReference>
<feature type="domain" description="Fido" evidence="1">
    <location>
        <begin position="6"/>
        <end position="125"/>
    </location>
</feature>
<dbReference type="NCBIfam" id="TIGR01550">
    <property type="entry name" value="DOC_P1"/>
    <property type="match status" value="1"/>
</dbReference>
<dbReference type="InterPro" id="IPR036597">
    <property type="entry name" value="Fido-like_dom_sf"/>
</dbReference>
<organism evidence="2 3">
    <name type="scientific">Robertmurraya beringensis</name>
    <dbReference type="NCBI Taxonomy" id="641660"/>
    <lineage>
        <taxon>Bacteria</taxon>
        <taxon>Bacillati</taxon>
        <taxon>Bacillota</taxon>
        <taxon>Bacilli</taxon>
        <taxon>Bacillales</taxon>
        <taxon>Bacillaceae</taxon>
        <taxon>Robertmurraya</taxon>
    </lineage>
</organism>
<keyword evidence="3" id="KW-1185">Reference proteome</keyword>
<dbReference type="PANTHER" id="PTHR39426:SF1">
    <property type="entry name" value="HOMOLOGY TO DEATH-ON-CURING PROTEIN OF PHAGE P1"/>
    <property type="match status" value="1"/>
</dbReference>
<dbReference type="SUPFAM" id="SSF140931">
    <property type="entry name" value="Fic-like"/>
    <property type="match status" value="1"/>
</dbReference>
<dbReference type="EMBL" id="JBHLUU010000109">
    <property type="protein sequence ID" value="MFC0476701.1"/>
    <property type="molecule type" value="Genomic_DNA"/>
</dbReference>
<proteinExistence type="predicted"/>
<evidence type="ECO:0000313" key="2">
    <source>
        <dbReference type="EMBL" id="MFC0476701.1"/>
    </source>
</evidence>
<protein>
    <submittedName>
        <fullName evidence="2">Type II toxin-antitoxin system death-on-curing family toxin</fullName>
    </submittedName>
</protein>
<dbReference type="PANTHER" id="PTHR39426">
    <property type="entry name" value="HOMOLOGY TO DEATH-ON-CURING PROTEIN OF PHAGE P1"/>
    <property type="match status" value="1"/>
</dbReference>
<evidence type="ECO:0000313" key="3">
    <source>
        <dbReference type="Proteomes" id="UP001589738"/>
    </source>
</evidence>
<dbReference type="Pfam" id="PF02661">
    <property type="entry name" value="Fic"/>
    <property type="match status" value="1"/>
</dbReference>
<accession>A0ABV6KXK6</accession>
<dbReference type="PROSITE" id="PS51459">
    <property type="entry name" value="FIDO"/>
    <property type="match status" value="1"/>
</dbReference>